<evidence type="ECO:0000313" key="3">
    <source>
        <dbReference type="Proteomes" id="UP000245771"/>
    </source>
</evidence>
<proteinExistence type="predicted"/>
<reference evidence="2 3" key="1">
    <citation type="journal article" date="2018" name="Mol. Biol. Evol.">
        <title>Broad Genomic Sampling Reveals a Smut Pathogenic Ancestry of the Fungal Clade Ustilaginomycotina.</title>
        <authorList>
            <person name="Kijpornyongpan T."/>
            <person name="Mondo S.J."/>
            <person name="Barry K."/>
            <person name="Sandor L."/>
            <person name="Lee J."/>
            <person name="Lipzen A."/>
            <person name="Pangilinan J."/>
            <person name="LaButti K."/>
            <person name="Hainaut M."/>
            <person name="Henrissat B."/>
            <person name="Grigoriev I.V."/>
            <person name="Spatafora J.W."/>
            <person name="Aime M.C."/>
        </authorList>
    </citation>
    <scope>NUCLEOTIDE SEQUENCE [LARGE SCALE GENOMIC DNA]</scope>
    <source>
        <strain evidence="2 3">MCA 3882</strain>
    </source>
</reference>
<sequence>MLYKLLPQQTNRESTPTPDVEIDPQTLFTPTRRGKHLLEHVGTPETSPKLRKYQVYIDTCLQNGQPFDQAILSKYLRGSIAVCVTSELMHQRLDVQAQIRSMQDEQASEGKTQCRLGGVLNPSQLRMISTERNKAYQAKVLSTAQTAYKELLKSGKFTGTFDQFIEHQKVSGAVALRAVQALNDSQNMANLLMQQRLEDRDRLLAAGPSFHRHIGTQC</sequence>
<dbReference type="EMBL" id="KZ819602">
    <property type="protein sequence ID" value="PWN37403.1"/>
    <property type="molecule type" value="Genomic_DNA"/>
</dbReference>
<gene>
    <name evidence="2" type="ORF">FA14DRAFT_159473</name>
</gene>
<evidence type="ECO:0000313" key="2">
    <source>
        <dbReference type="EMBL" id="PWN37403.1"/>
    </source>
</evidence>
<dbReference type="InParanoid" id="A0A316VLX8"/>
<dbReference type="GeneID" id="37020011"/>
<feature type="compositionally biased region" description="Polar residues" evidence="1">
    <location>
        <begin position="7"/>
        <end position="17"/>
    </location>
</feature>
<accession>A0A316VLX8</accession>
<name>A0A316VLX8_9BASI</name>
<protein>
    <submittedName>
        <fullName evidence="2">Uncharacterized protein</fullName>
    </submittedName>
</protein>
<keyword evidence="3" id="KW-1185">Reference proteome</keyword>
<organism evidence="2 3">
    <name type="scientific">Meira miltonrushii</name>
    <dbReference type="NCBI Taxonomy" id="1280837"/>
    <lineage>
        <taxon>Eukaryota</taxon>
        <taxon>Fungi</taxon>
        <taxon>Dikarya</taxon>
        <taxon>Basidiomycota</taxon>
        <taxon>Ustilaginomycotina</taxon>
        <taxon>Exobasidiomycetes</taxon>
        <taxon>Exobasidiales</taxon>
        <taxon>Brachybasidiaceae</taxon>
        <taxon>Meira</taxon>
    </lineage>
</organism>
<feature type="region of interest" description="Disordered" evidence="1">
    <location>
        <begin position="1"/>
        <end position="23"/>
    </location>
</feature>
<dbReference type="Proteomes" id="UP000245771">
    <property type="component" value="Unassembled WGS sequence"/>
</dbReference>
<evidence type="ECO:0000256" key="1">
    <source>
        <dbReference type="SAM" id="MobiDB-lite"/>
    </source>
</evidence>
<dbReference type="AlphaFoldDB" id="A0A316VLX8"/>
<dbReference type="RefSeq" id="XP_025357705.1">
    <property type="nucleotide sequence ID" value="XM_025498230.1"/>
</dbReference>